<dbReference type="SUPFAM" id="SSF82771">
    <property type="entry name" value="GIY-YIG endonuclease"/>
    <property type="match status" value="1"/>
</dbReference>
<dbReference type="STRING" id="1797245.A2949_02425"/>
<dbReference type="InterPro" id="IPR047296">
    <property type="entry name" value="GIY-YIG_UvrC_Cho"/>
</dbReference>
<evidence type="ECO:0000259" key="7">
    <source>
        <dbReference type="PROSITE" id="PS50164"/>
    </source>
</evidence>
<dbReference type="Proteomes" id="UP000178585">
    <property type="component" value="Unassembled WGS sequence"/>
</dbReference>
<dbReference type="InterPro" id="IPR038476">
    <property type="entry name" value="UvrC_RNase_H_dom_sf"/>
</dbReference>
<dbReference type="GO" id="GO:0009380">
    <property type="term" value="C:excinuclease repair complex"/>
    <property type="evidence" value="ECO:0007669"/>
    <property type="project" value="TreeGrafter"/>
</dbReference>
<evidence type="ECO:0000256" key="5">
    <source>
        <dbReference type="ARBA" id="ARBA00023204"/>
    </source>
</evidence>
<dbReference type="GO" id="GO:0009381">
    <property type="term" value="F:excinuclease ABC activity"/>
    <property type="evidence" value="ECO:0007669"/>
    <property type="project" value="InterPro"/>
</dbReference>
<dbReference type="PANTHER" id="PTHR30562:SF1">
    <property type="entry name" value="UVRABC SYSTEM PROTEIN C"/>
    <property type="match status" value="1"/>
</dbReference>
<dbReference type="CDD" id="cd10434">
    <property type="entry name" value="GIY-YIG_UvrC_Cho"/>
    <property type="match status" value="1"/>
</dbReference>
<evidence type="ECO:0000259" key="6">
    <source>
        <dbReference type="PROSITE" id="PS50151"/>
    </source>
</evidence>
<dbReference type="SMART" id="SM00465">
    <property type="entry name" value="GIYc"/>
    <property type="match status" value="1"/>
</dbReference>
<evidence type="ECO:0000256" key="3">
    <source>
        <dbReference type="ARBA" id="ARBA00022769"/>
    </source>
</evidence>
<dbReference type="GO" id="GO:0006289">
    <property type="term" value="P:nucleotide-excision repair"/>
    <property type="evidence" value="ECO:0007669"/>
    <property type="project" value="InterPro"/>
</dbReference>
<dbReference type="FunFam" id="3.40.1440.10:FF:000001">
    <property type="entry name" value="UvrABC system protein C"/>
    <property type="match status" value="1"/>
</dbReference>
<comment type="caution">
    <text evidence="9">The sequence shown here is derived from an EMBL/GenBank/DDBJ whole genome shotgun (WGS) entry which is preliminary data.</text>
</comment>
<keyword evidence="1" id="KW-0963">Cytoplasm</keyword>
<dbReference type="Gene3D" id="3.30.420.340">
    <property type="entry name" value="UvrC, RNAse H endonuclease domain"/>
    <property type="match status" value="1"/>
</dbReference>
<dbReference type="SUPFAM" id="SSF46600">
    <property type="entry name" value="C-terminal UvrC-binding domain of UvrB"/>
    <property type="match status" value="1"/>
</dbReference>
<feature type="domain" description="GIY-YIG" evidence="7">
    <location>
        <begin position="15"/>
        <end position="96"/>
    </location>
</feature>
<feature type="domain" description="UvrC family homology region profile" evidence="8">
    <location>
        <begin position="210"/>
        <end position="356"/>
    </location>
</feature>
<dbReference type="InterPro" id="IPR001943">
    <property type="entry name" value="UVR_dom"/>
</dbReference>
<dbReference type="AlphaFoldDB" id="A0A1F4XZ22"/>
<keyword evidence="5" id="KW-0234">DNA repair</keyword>
<protein>
    <recommendedName>
        <fullName evidence="11">Excinuclease ABC subunit C</fullName>
    </recommendedName>
</protein>
<evidence type="ECO:0000256" key="2">
    <source>
        <dbReference type="ARBA" id="ARBA00022763"/>
    </source>
</evidence>
<dbReference type="EMBL" id="MEWZ01000010">
    <property type="protein sequence ID" value="OGC86939.1"/>
    <property type="molecule type" value="Genomic_DNA"/>
</dbReference>
<evidence type="ECO:0000313" key="9">
    <source>
        <dbReference type="EMBL" id="OGC86939.1"/>
    </source>
</evidence>
<keyword evidence="2" id="KW-0227">DNA damage</keyword>
<reference evidence="9 10" key="1">
    <citation type="journal article" date="2016" name="Nat. Commun.">
        <title>Thousands of microbial genomes shed light on interconnected biogeochemical processes in an aquifer system.</title>
        <authorList>
            <person name="Anantharaman K."/>
            <person name="Brown C.T."/>
            <person name="Hug L.A."/>
            <person name="Sharon I."/>
            <person name="Castelle C.J."/>
            <person name="Probst A.J."/>
            <person name="Thomas B.C."/>
            <person name="Singh A."/>
            <person name="Wilkins M.J."/>
            <person name="Karaoz U."/>
            <person name="Brodie E.L."/>
            <person name="Williams K.H."/>
            <person name="Hubbard S.S."/>
            <person name="Banfield J.F."/>
        </authorList>
    </citation>
    <scope>NUCLEOTIDE SEQUENCE [LARGE SCALE GENOMIC DNA]</scope>
</reference>
<dbReference type="InterPro" id="IPR001162">
    <property type="entry name" value="UvrC_RNase_H_dom"/>
</dbReference>
<dbReference type="InterPro" id="IPR035901">
    <property type="entry name" value="GIY-YIG_endonuc_sf"/>
</dbReference>
<dbReference type="InterPro" id="IPR000305">
    <property type="entry name" value="GIY-YIG_endonuc"/>
</dbReference>
<organism evidence="9 10">
    <name type="scientific">Candidatus Adlerbacteria bacterium RIFCSPLOWO2_01_FULL_54_21b</name>
    <dbReference type="NCBI Taxonomy" id="1797245"/>
    <lineage>
        <taxon>Bacteria</taxon>
        <taxon>Candidatus Adleribacteriota</taxon>
    </lineage>
</organism>
<evidence type="ECO:0000313" key="10">
    <source>
        <dbReference type="Proteomes" id="UP000178585"/>
    </source>
</evidence>
<accession>A0A1F4XZ22</accession>
<evidence type="ECO:0000259" key="8">
    <source>
        <dbReference type="PROSITE" id="PS50165"/>
    </source>
</evidence>
<dbReference type="PROSITE" id="PS50164">
    <property type="entry name" value="GIY_YIG"/>
    <property type="match status" value="1"/>
</dbReference>
<dbReference type="Gene3D" id="3.40.1440.10">
    <property type="entry name" value="GIY-YIG endonuclease"/>
    <property type="match status" value="1"/>
</dbReference>
<dbReference type="Pfam" id="PF01541">
    <property type="entry name" value="GIY-YIG"/>
    <property type="match status" value="1"/>
</dbReference>
<name>A0A1F4XZ22_9BACT</name>
<gene>
    <name evidence="9" type="ORF">A2949_02425</name>
</gene>
<feature type="domain" description="UVR" evidence="6">
    <location>
        <begin position="214"/>
        <end position="249"/>
    </location>
</feature>
<dbReference type="PROSITE" id="PS50151">
    <property type="entry name" value="UVR"/>
    <property type="match status" value="1"/>
</dbReference>
<evidence type="ECO:0008006" key="11">
    <source>
        <dbReference type="Google" id="ProtNLM"/>
    </source>
</evidence>
<dbReference type="PANTHER" id="PTHR30562">
    <property type="entry name" value="UVRC/OXIDOREDUCTASE"/>
    <property type="match status" value="1"/>
</dbReference>
<proteinExistence type="predicted"/>
<evidence type="ECO:0000256" key="1">
    <source>
        <dbReference type="ARBA" id="ARBA00022490"/>
    </source>
</evidence>
<keyword evidence="4" id="KW-0267">Excision nuclease</keyword>
<dbReference type="Pfam" id="PF08459">
    <property type="entry name" value="UvrC_RNaseH_dom"/>
    <property type="match status" value="1"/>
</dbReference>
<dbReference type="PROSITE" id="PS50165">
    <property type="entry name" value="UVRC"/>
    <property type="match status" value="1"/>
</dbReference>
<dbReference type="InterPro" id="IPR050066">
    <property type="entry name" value="UvrABC_protein_C"/>
</dbReference>
<keyword evidence="3" id="KW-0228">DNA excision</keyword>
<sequence length="418" mass="47267">MTLDQFKKKQKRIPDAPGVYFFLGKNKKVLYIGKATSLRDRLRSYFVSEIAEVRSPLIAKMVLKSQKIEWRHTDSVLEALLLEASLIKTYKPKANTDLKDDKSFNYVVITKEEYPRVLIIRGKELAQKGSSLSQLSLKTTKIFGPFPHGAQLKEAMKIVRKIFPYRDTCVPTQGRPCFNYQLGLCPGVCAGAVSAQEYRRTVRHIVLLFQGKKKQLLAALNREMRLAAKKEEFEEAKELQRQLYALQHIQDISLIKDEYRGPSTALGATRSMRIEAYDSAHLRGSSAVGVMVVVEDGAAEKSQYRKFKIKTAKAGDDAGALREVLARRLGHDEWPLPRLIVVDGARAQINAAKRVLAEYSMSIPVVGVVKDEKHRPRNILGDTVLIKGKERDILLANAEAHRFAIGYHRNKSRRNLVI</sequence>
<dbReference type="InterPro" id="IPR036876">
    <property type="entry name" value="UVR_dom_sf"/>
</dbReference>
<evidence type="ECO:0000256" key="4">
    <source>
        <dbReference type="ARBA" id="ARBA00022881"/>
    </source>
</evidence>